<organism evidence="2">
    <name type="scientific">Timema monikensis</name>
    <dbReference type="NCBI Taxonomy" id="170555"/>
    <lineage>
        <taxon>Eukaryota</taxon>
        <taxon>Metazoa</taxon>
        <taxon>Ecdysozoa</taxon>
        <taxon>Arthropoda</taxon>
        <taxon>Hexapoda</taxon>
        <taxon>Insecta</taxon>
        <taxon>Pterygota</taxon>
        <taxon>Neoptera</taxon>
        <taxon>Polyneoptera</taxon>
        <taxon>Phasmatodea</taxon>
        <taxon>Timematodea</taxon>
        <taxon>Timematoidea</taxon>
        <taxon>Timematidae</taxon>
        <taxon>Timema</taxon>
    </lineage>
</organism>
<sequence length="67" mass="7763">MFGLATEFVSHSSLSLLIVLDALVAEWKEPGPRRRELTWNCHKHKKYSSVVLSVQYGNERHLFPTDH</sequence>
<gene>
    <name evidence="2" type="ORF">TMSB3V08_LOCUS8928</name>
</gene>
<keyword evidence="1" id="KW-0732">Signal</keyword>
<protein>
    <recommendedName>
        <fullName evidence="3">Secreted protein</fullName>
    </recommendedName>
</protein>
<name>A0A7R9EES5_9NEOP</name>
<accession>A0A7R9EES5</accession>
<evidence type="ECO:0000256" key="1">
    <source>
        <dbReference type="SAM" id="SignalP"/>
    </source>
</evidence>
<dbReference type="AlphaFoldDB" id="A0A7R9EES5"/>
<feature type="chain" id="PRO_5030990634" description="Secreted protein" evidence="1">
    <location>
        <begin position="28"/>
        <end position="67"/>
    </location>
</feature>
<feature type="signal peptide" evidence="1">
    <location>
        <begin position="1"/>
        <end position="27"/>
    </location>
</feature>
<evidence type="ECO:0000313" key="2">
    <source>
        <dbReference type="EMBL" id="CAD7432216.1"/>
    </source>
</evidence>
<reference evidence="2" key="1">
    <citation type="submission" date="2020-11" db="EMBL/GenBank/DDBJ databases">
        <authorList>
            <person name="Tran Van P."/>
        </authorList>
    </citation>
    <scope>NUCLEOTIDE SEQUENCE</scope>
</reference>
<evidence type="ECO:0008006" key="3">
    <source>
        <dbReference type="Google" id="ProtNLM"/>
    </source>
</evidence>
<dbReference type="EMBL" id="OB795417">
    <property type="protein sequence ID" value="CAD7432216.1"/>
    <property type="molecule type" value="Genomic_DNA"/>
</dbReference>
<proteinExistence type="predicted"/>